<dbReference type="GO" id="GO:0005829">
    <property type="term" value="C:cytosol"/>
    <property type="evidence" value="ECO:0007669"/>
    <property type="project" value="TreeGrafter"/>
</dbReference>
<reference evidence="6" key="1">
    <citation type="submission" date="2022-01" db="EMBL/GenBank/DDBJ databases">
        <title>Genome-Based Taxonomic Classification of the Phylum Actinobacteria.</title>
        <authorList>
            <person name="Gao Y."/>
        </authorList>
    </citation>
    <scope>NUCLEOTIDE SEQUENCE</scope>
    <source>
        <strain evidence="6">KLBMP 8922</strain>
    </source>
</reference>
<dbReference type="Pfam" id="PF01037">
    <property type="entry name" value="AsnC_trans_reg"/>
    <property type="match status" value="1"/>
</dbReference>
<feature type="domain" description="HTH asnC-type" evidence="5">
    <location>
        <begin position="196"/>
        <end position="232"/>
    </location>
</feature>
<dbReference type="InterPro" id="IPR036390">
    <property type="entry name" value="WH_DNA-bd_sf"/>
</dbReference>
<evidence type="ECO:0000256" key="2">
    <source>
        <dbReference type="ARBA" id="ARBA00023125"/>
    </source>
</evidence>
<evidence type="ECO:0000256" key="3">
    <source>
        <dbReference type="ARBA" id="ARBA00023163"/>
    </source>
</evidence>
<dbReference type="AlphaFoldDB" id="A0AA41Q4I5"/>
<dbReference type="Proteomes" id="UP001165378">
    <property type="component" value="Unassembled WGS sequence"/>
</dbReference>
<dbReference type="InterPro" id="IPR036388">
    <property type="entry name" value="WH-like_DNA-bd_sf"/>
</dbReference>
<dbReference type="RefSeq" id="WP_235055495.1">
    <property type="nucleotide sequence ID" value="NZ_JAKFHA010000018.1"/>
</dbReference>
<dbReference type="SUPFAM" id="SSF46785">
    <property type="entry name" value="Winged helix' DNA-binding domain"/>
    <property type="match status" value="2"/>
</dbReference>
<name>A0AA41Q4I5_9ACTN</name>
<dbReference type="PROSITE" id="PS00519">
    <property type="entry name" value="HTH_ASNC_1"/>
    <property type="match status" value="1"/>
</dbReference>
<dbReference type="InterPro" id="IPR011008">
    <property type="entry name" value="Dimeric_a/b-barrel"/>
</dbReference>
<dbReference type="Pfam" id="PF13404">
    <property type="entry name" value="HTH_AsnC-type"/>
    <property type="match status" value="2"/>
</dbReference>
<dbReference type="EMBL" id="JAKFHA010000018">
    <property type="protein sequence ID" value="MCF2530840.1"/>
    <property type="molecule type" value="Genomic_DNA"/>
</dbReference>
<proteinExistence type="predicted"/>
<evidence type="ECO:0000313" key="6">
    <source>
        <dbReference type="EMBL" id="MCF2530840.1"/>
    </source>
</evidence>
<dbReference type="GO" id="GO:0043565">
    <property type="term" value="F:sequence-specific DNA binding"/>
    <property type="evidence" value="ECO:0007669"/>
    <property type="project" value="InterPro"/>
</dbReference>
<dbReference type="Gene3D" id="3.30.70.920">
    <property type="match status" value="1"/>
</dbReference>
<dbReference type="Gene3D" id="1.10.10.10">
    <property type="entry name" value="Winged helix-like DNA-binding domain superfamily/Winged helix DNA-binding domain"/>
    <property type="match status" value="2"/>
</dbReference>
<gene>
    <name evidence="6" type="ORF">LZ495_26995</name>
</gene>
<feature type="domain" description="HTH asnC-type" evidence="5">
    <location>
        <begin position="23"/>
        <end position="63"/>
    </location>
</feature>
<sequence>MAQDSAGTGGPDDPVPPDVPQVLDELDLALINALQVAPRVAWAELGPVLGVDPVTLARRWRRLVASGSAWMTCYPGPGRGSFDPGALALVEVDIEHGRRYEVAERLSADAHAITIEHLTGARDLLITVGAPDPASLTRYVQRRLAAEPGITATRTHLVTRLYQEGSAWRLRSLDARQRRSLAPAADELPRPRPVTELERRLMLALGADARLPVADLARVLGVSAATAARRLAWLMASGHARFRCEVAHSLSGRPVCTTMWLSVPPAELDDTALALAAHADVRMCAAVTGTANLCVVSWLRSIADVPAWEAELLRRFPRVAVNDRAVMLEAAKLIGRLLTPDGRSRGYVPLDVWGDPLSGSGIPRLPWPPQ</sequence>
<dbReference type="PANTHER" id="PTHR30154:SF34">
    <property type="entry name" value="TRANSCRIPTIONAL REGULATOR AZLB"/>
    <property type="match status" value="1"/>
</dbReference>
<dbReference type="InterPro" id="IPR019887">
    <property type="entry name" value="Tscrpt_reg_AsnC/Lrp_C"/>
</dbReference>
<evidence type="ECO:0000256" key="1">
    <source>
        <dbReference type="ARBA" id="ARBA00023015"/>
    </source>
</evidence>
<dbReference type="PRINTS" id="PR00033">
    <property type="entry name" value="HTHASNC"/>
</dbReference>
<keyword evidence="7" id="KW-1185">Reference proteome</keyword>
<evidence type="ECO:0000259" key="4">
    <source>
        <dbReference type="Pfam" id="PF01037"/>
    </source>
</evidence>
<evidence type="ECO:0000313" key="7">
    <source>
        <dbReference type="Proteomes" id="UP001165378"/>
    </source>
</evidence>
<dbReference type="GO" id="GO:0043200">
    <property type="term" value="P:response to amino acid"/>
    <property type="evidence" value="ECO:0007669"/>
    <property type="project" value="TreeGrafter"/>
</dbReference>
<evidence type="ECO:0000259" key="5">
    <source>
        <dbReference type="Pfam" id="PF13404"/>
    </source>
</evidence>
<dbReference type="PANTHER" id="PTHR30154">
    <property type="entry name" value="LEUCINE-RESPONSIVE REGULATORY PROTEIN"/>
    <property type="match status" value="1"/>
</dbReference>
<dbReference type="InterPro" id="IPR000485">
    <property type="entry name" value="AsnC-type_HTH_dom"/>
</dbReference>
<keyword evidence="2" id="KW-0238">DNA-binding</keyword>
<comment type="caution">
    <text evidence="6">The sequence shown here is derived from an EMBL/GenBank/DDBJ whole genome shotgun (WGS) entry which is preliminary data.</text>
</comment>
<protein>
    <submittedName>
        <fullName evidence="6">Lrp/AsnC family transcriptional regulator</fullName>
    </submittedName>
</protein>
<accession>A0AA41Q4I5</accession>
<dbReference type="InterPro" id="IPR019885">
    <property type="entry name" value="Tscrpt_reg_HTH_AsnC-type_CS"/>
</dbReference>
<keyword evidence="3" id="KW-0804">Transcription</keyword>
<dbReference type="SMART" id="SM00344">
    <property type="entry name" value="HTH_ASNC"/>
    <property type="match status" value="1"/>
</dbReference>
<feature type="domain" description="Transcription regulator AsnC/Lrp ligand binding" evidence="4">
    <location>
        <begin position="90"/>
        <end position="159"/>
    </location>
</feature>
<organism evidence="6 7">
    <name type="scientific">Yinghuangia soli</name>
    <dbReference type="NCBI Taxonomy" id="2908204"/>
    <lineage>
        <taxon>Bacteria</taxon>
        <taxon>Bacillati</taxon>
        <taxon>Actinomycetota</taxon>
        <taxon>Actinomycetes</taxon>
        <taxon>Kitasatosporales</taxon>
        <taxon>Streptomycetaceae</taxon>
        <taxon>Yinghuangia</taxon>
    </lineage>
</organism>
<keyword evidence="1" id="KW-0805">Transcription regulation</keyword>
<dbReference type="InterPro" id="IPR019888">
    <property type="entry name" value="Tscrpt_reg_AsnC-like"/>
</dbReference>
<dbReference type="SUPFAM" id="SSF54909">
    <property type="entry name" value="Dimeric alpha+beta barrel"/>
    <property type="match status" value="1"/>
</dbReference>